<evidence type="ECO:0000313" key="2">
    <source>
        <dbReference type="Proteomes" id="UP001497497"/>
    </source>
</evidence>
<accession>A0AAV2IML6</accession>
<name>A0AAV2IML6_LYMST</name>
<reference evidence="1 2" key="1">
    <citation type="submission" date="2024-04" db="EMBL/GenBank/DDBJ databases">
        <authorList>
            <consortium name="Genoscope - CEA"/>
            <person name="William W."/>
        </authorList>
    </citation>
    <scope>NUCLEOTIDE SEQUENCE [LARGE SCALE GENOMIC DNA]</scope>
</reference>
<proteinExistence type="predicted"/>
<sequence length="48" mass="5518">MFCSILTLCVVAYFIVDWVLHMFKVGQQRHRHVFITGCDSGFGRDLAV</sequence>
<evidence type="ECO:0000313" key="1">
    <source>
        <dbReference type="EMBL" id="CAL1547878.1"/>
    </source>
</evidence>
<dbReference type="Proteomes" id="UP001497497">
    <property type="component" value="Unassembled WGS sequence"/>
</dbReference>
<organism evidence="1 2">
    <name type="scientific">Lymnaea stagnalis</name>
    <name type="common">Great pond snail</name>
    <name type="synonym">Helix stagnalis</name>
    <dbReference type="NCBI Taxonomy" id="6523"/>
    <lineage>
        <taxon>Eukaryota</taxon>
        <taxon>Metazoa</taxon>
        <taxon>Spiralia</taxon>
        <taxon>Lophotrochozoa</taxon>
        <taxon>Mollusca</taxon>
        <taxon>Gastropoda</taxon>
        <taxon>Heterobranchia</taxon>
        <taxon>Euthyneura</taxon>
        <taxon>Panpulmonata</taxon>
        <taxon>Hygrophila</taxon>
        <taxon>Lymnaeoidea</taxon>
        <taxon>Lymnaeidae</taxon>
        <taxon>Lymnaea</taxon>
    </lineage>
</organism>
<gene>
    <name evidence="1" type="ORF">GSLYS_00021195001</name>
</gene>
<comment type="caution">
    <text evidence="1">The sequence shown here is derived from an EMBL/GenBank/DDBJ whole genome shotgun (WGS) entry which is preliminary data.</text>
</comment>
<protein>
    <submittedName>
        <fullName evidence="1">Uncharacterized protein</fullName>
    </submittedName>
</protein>
<dbReference type="AlphaFoldDB" id="A0AAV2IML6"/>
<dbReference type="EMBL" id="CAXITT010001090">
    <property type="protein sequence ID" value="CAL1547878.1"/>
    <property type="molecule type" value="Genomic_DNA"/>
</dbReference>
<keyword evidence="2" id="KW-1185">Reference proteome</keyword>